<dbReference type="Proteomes" id="UP000264146">
    <property type="component" value="Chromosome"/>
</dbReference>
<evidence type="ECO:0000256" key="5">
    <source>
        <dbReference type="ARBA" id="ARBA00041564"/>
    </source>
</evidence>
<dbReference type="GO" id="GO:0009697">
    <property type="term" value="P:salicylic acid biosynthetic process"/>
    <property type="evidence" value="ECO:0007669"/>
    <property type="project" value="TreeGrafter"/>
</dbReference>
<reference evidence="8" key="1">
    <citation type="submission" date="2018-06" db="EMBL/GenBank/DDBJ databases">
        <authorList>
            <consortium name="Pathogen Informatics"/>
            <person name="Doyle S."/>
        </authorList>
    </citation>
    <scope>NUCLEOTIDE SEQUENCE [LARGE SCALE GENOMIC DNA]</scope>
    <source>
        <strain evidence="8">NCTC12218</strain>
    </source>
</reference>
<keyword evidence="4 8" id="KW-0413">Isomerase</keyword>
<dbReference type="PANTHER" id="PTHR42839">
    <property type="entry name" value="ISOCHORISMATE SYNTHASE ENTC"/>
    <property type="match status" value="1"/>
</dbReference>
<evidence type="ECO:0000256" key="2">
    <source>
        <dbReference type="ARBA" id="ARBA00005297"/>
    </source>
</evidence>
<gene>
    <name evidence="8" type="primary">menF</name>
    <name evidence="8" type="ORF">NCTC12218_01904</name>
</gene>
<evidence type="ECO:0000256" key="1">
    <source>
        <dbReference type="ARBA" id="ARBA00000799"/>
    </source>
</evidence>
<dbReference type="SUPFAM" id="SSF56322">
    <property type="entry name" value="ADC synthase"/>
    <property type="match status" value="1"/>
</dbReference>
<dbReference type="Gene3D" id="3.60.120.10">
    <property type="entry name" value="Anthranilate synthase"/>
    <property type="match status" value="1"/>
</dbReference>
<comment type="catalytic activity">
    <reaction evidence="1">
        <text>chorismate = isochorismate</text>
        <dbReference type="Rhea" id="RHEA:18985"/>
        <dbReference type="ChEBI" id="CHEBI:29748"/>
        <dbReference type="ChEBI" id="CHEBI:29780"/>
        <dbReference type="EC" id="5.4.4.2"/>
    </reaction>
</comment>
<dbReference type="InterPro" id="IPR015890">
    <property type="entry name" value="Chorismate_C"/>
</dbReference>
<dbReference type="EMBL" id="LR962863">
    <property type="protein sequence ID" value="CAD7360237.1"/>
    <property type="molecule type" value="Genomic_DNA"/>
</dbReference>
<dbReference type="Pfam" id="PF00425">
    <property type="entry name" value="Chorismate_bind"/>
    <property type="match status" value="1"/>
</dbReference>
<dbReference type="InterPro" id="IPR004561">
    <property type="entry name" value="IsoChor_synthase"/>
</dbReference>
<proteinExistence type="inferred from homology"/>
<feature type="domain" description="Chorismate-utilising enzyme C-terminal" evidence="6">
    <location>
        <begin position="200"/>
        <end position="450"/>
    </location>
</feature>
<sequence length="464" mass="53672">MKLDYDERSENEMTVDVCEQAIMDAVKQTTQQWVSIEVKLQKQLDPITLFEMSKEDAGDRFYFQLNDSKTTFFGYRVATKIKNDFTNKRSIFKEWEKFKDNIALIHPDSERHHLRICGGFQFSTKRLGDEWRRFGVNHFILPEVLISQVNDETFLTYTVQKETFSIDQFNALFDQLNHLETIEIKDTTPPPVKRMEDIYKDEWEALVAKTTEQLAHDEKIVLSRRRMVQFDADLSIPTILYRALQNEKNSYLFVLESEEDVFISQTPEQLFKVTNGELSTKAVAGTIRRTHDEKVDQAHVEAFLKDEKNLVEHEIVVESILEDIRPFTTHVDYNKEPKILKNDHLYHLYTEIGGPLAQKSYIELIDDLHPTPALGGYPKARALDYIEAHEFGARGLYGAPVGMIDMYDDCEFIVAIRSMLMNRHQALLFAGAGIVQESNAAEEVAETALKFKPMMEALGVTEYD</sequence>
<dbReference type="AlphaFoldDB" id="A0A7Z7VXS7"/>
<dbReference type="NCBIfam" id="TIGR00543">
    <property type="entry name" value="isochor_syn"/>
    <property type="match status" value="1"/>
</dbReference>
<organism evidence="8">
    <name type="scientific">Staphylococcus schleiferi</name>
    <dbReference type="NCBI Taxonomy" id="1295"/>
    <lineage>
        <taxon>Bacteria</taxon>
        <taxon>Bacillati</taxon>
        <taxon>Bacillota</taxon>
        <taxon>Bacilli</taxon>
        <taxon>Bacillales</taxon>
        <taxon>Staphylococcaceae</taxon>
        <taxon>Staphylococcus</taxon>
    </lineage>
</organism>
<dbReference type="PANTHER" id="PTHR42839:SF1">
    <property type="entry name" value="ISOCHORISMATE SYNTHASE MENF"/>
    <property type="match status" value="1"/>
</dbReference>
<evidence type="ECO:0000256" key="4">
    <source>
        <dbReference type="ARBA" id="ARBA00023235"/>
    </source>
</evidence>
<name>A0A7Z7VXS7_STASC</name>
<evidence type="ECO:0000313" key="8">
    <source>
        <dbReference type="EMBL" id="SUM89661.1"/>
    </source>
</evidence>
<dbReference type="GO" id="GO:0008909">
    <property type="term" value="F:isochorismate synthase activity"/>
    <property type="evidence" value="ECO:0007669"/>
    <property type="project" value="UniProtKB-EC"/>
</dbReference>
<comment type="similarity">
    <text evidence="2">Belongs to the isochorismate synthase family.</text>
</comment>
<evidence type="ECO:0000313" key="9">
    <source>
        <dbReference type="Proteomes" id="UP000264146"/>
    </source>
</evidence>
<dbReference type="InterPro" id="IPR005801">
    <property type="entry name" value="ADC_synthase"/>
</dbReference>
<protein>
    <recommendedName>
        <fullName evidence="3">isochorismate synthase</fullName>
        <ecNumber evidence="3">5.4.4.2</ecNumber>
    </recommendedName>
    <alternativeName>
        <fullName evidence="5">Isochorismate mutase</fullName>
    </alternativeName>
</protein>
<reference evidence="7 9" key="2">
    <citation type="submission" date="2020-11" db="EMBL/GenBank/DDBJ databases">
        <authorList>
            <consortium name="Pathogen Informatics"/>
        </authorList>
    </citation>
    <scope>NUCLEOTIDE SEQUENCE [LARGE SCALE GENOMIC DNA]</scope>
    <source>
        <strain evidence="7 9">NCTC12218</strain>
    </source>
</reference>
<dbReference type="EC" id="5.4.4.2" evidence="3"/>
<dbReference type="EMBL" id="UHEF01000001">
    <property type="protein sequence ID" value="SUM89661.1"/>
    <property type="molecule type" value="Genomic_DNA"/>
</dbReference>
<evidence type="ECO:0000313" key="7">
    <source>
        <dbReference type="EMBL" id="CAD7360237.1"/>
    </source>
</evidence>
<evidence type="ECO:0000256" key="3">
    <source>
        <dbReference type="ARBA" id="ARBA00012824"/>
    </source>
</evidence>
<evidence type="ECO:0000259" key="6">
    <source>
        <dbReference type="Pfam" id="PF00425"/>
    </source>
</evidence>
<accession>A0A7Z7VXS7</accession>